<evidence type="ECO:0000256" key="1">
    <source>
        <dbReference type="SAM" id="MobiDB-lite"/>
    </source>
</evidence>
<organism evidence="2 3">
    <name type="scientific">Thalictrum thalictroides</name>
    <name type="common">Rue-anemone</name>
    <name type="synonym">Anemone thalictroides</name>
    <dbReference type="NCBI Taxonomy" id="46969"/>
    <lineage>
        <taxon>Eukaryota</taxon>
        <taxon>Viridiplantae</taxon>
        <taxon>Streptophyta</taxon>
        <taxon>Embryophyta</taxon>
        <taxon>Tracheophyta</taxon>
        <taxon>Spermatophyta</taxon>
        <taxon>Magnoliopsida</taxon>
        <taxon>Ranunculales</taxon>
        <taxon>Ranunculaceae</taxon>
        <taxon>Thalictroideae</taxon>
        <taxon>Thalictrum</taxon>
    </lineage>
</organism>
<comment type="caution">
    <text evidence="2">The sequence shown here is derived from an EMBL/GenBank/DDBJ whole genome shotgun (WGS) entry which is preliminary data.</text>
</comment>
<gene>
    <name evidence="2" type="ORF">FRX31_010627</name>
</gene>
<reference evidence="2 3" key="1">
    <citation type="submission" date="2020-06" db="EMBL/GenBank/DDBJ databases">
        <title>Transcriptomic and genomic resources for Thalictrum thalictroides and T. hernandezii: Facilitating candidate gene discovery in an emerging model plant lineage.</title>
        <authorList>
            <person name="Arias T."/>
            <person name="Riano-Pachon D.M."/>
            <person name="Di Stilio V.S."/>
        </authorList>
    </citation>
    <scope>NUCLEOTIDE SEQUENCE [LARGE SCALE GENOMIC DNA]</scope>
    <source>
        <strain evidence="3">cv. WT478/WT964</strain>
        <tissue evidence="2">Leaves</tissue>
    </source>
</reference>
<feature type="compositionally biased region" description="Acidic residues" evidence="1">
    <location>
        <begin position="1"/>
        <end position="11"/>
    </location>
</feature>
<dbReference type="Proteomes" id="UP000554482">
    <property type="component" value="Unassembled WGS sequence"/>
</dbReference>
<accession>A0A7J6WQZ8</accession>
<sequence>IQDFDGAEDLDFNSKQKDGFEDNVFAEETSPTIANHSDSEPKLEDELNDLHNVEDSLASFPIIPLQAL</sequence>
<feature type="non-terminal residue" evidence="2">
    <location>
        <position position="1"/>
    </location>
</feature>
<dbReference type="EMBL" id="JABWDY010011445">
    <property type="protein sequence ID" value="KAF5199786.1"/>
    <property type="molecule type" value="Genomic_DNA"/>
</dbReference>
<evidence type="ECO:0000313" key="2">
    <source>
        <dbReference type="EMBL" id="KAF5199786.1"/>
    </source>
</evidence>
<keyword evidence="3" id="KW-1185">Reference proteome</keyword>
<evidence type="ECO:0000313" key="3">
    <source>
        <dbReference type="Proteomes" id="UP000554482"/>
    </source>
</evidence>
<dbReference type="OrthoDB" id="248923at2759"/>
<protein>
    <submittedName>
        <fullName evidence="2">Uncharacterized protein</fullName>
    </submittedName>
</protein>
<name>A0A7J6WQZ8_THATH</name>
<feature type="region of interest" description="Disordered" evidence="1">
    <location>
        <begin position="1"/>
        <end position="22"/>
    </location>
</feature>
<feature type="non-terminal residue" evidence="2">
    <location>
        <position position="68"/>
    </location>
</feature>
<dbReference type="AlphaFoldDB" id="A0A7J6WQZ8"/>
<proteinExistence type="predicted"/>